<dbReference type="InterPro" id="IPR023214">
    <property type="entry name" value="HAD_sf"/>
</dbReference>
<dbReference type="RefSeq" id="WP_149487378.1">
    <property type="nucleotide sequence ID" value="NZ_CP036150.1"/>
</dbReference>
<dbReference type="Gene3D" id="1.10.150.240">
    <property type="entry name" value="Putative phosphatase, domain 2"/>
    <property type="match status" value="1"/>
</dbReference>
<dbReference type="InterPro" id="IPR041492">
    <property type="entry name" value="HAD_2"/>
</dbReference>
<dbReference type="Pfam" id="PF13419">
    <property type="entry name" value="HAD_2"/>
    <property type="match status" value="1"/>
</dbReference>
<evidence type="ECO:0000256" key="4">
    <source>
        <dbReference type="ARBA" id="ARBA00013078"/>
    </source>
</evidence>
<name>A0A5C1QML3_9SPIO</name>
<evidence type="ECO:0000313" key="5">
    <source>
        <dbReference type="EMBL" id="QEN09303.1"/>
    </source>
</evidence>
<comment type="similarity">
    <text evidence="3">Belongs to the HAD-like hydrolase superfamily. CbbY/CbbZ/Gph/YieH family.</text>
</comment>
<organism evidence="5 6">
    <name type="scientific">Oceanispirochaeta crateris</name>
    <dbReference type="NCBI Taxonomy" id="2518645"/>
    <lineage>
        <taxon>Bacteria</taxon>
        <taxon>Pseudomonadati</taxon>
        <taxon>Spirochaetota</taxon>
        <taxon>Spirochaetia</taxon>
        <taxon>Spirochaetales</taxon>
        <taxon>Spirochaetaceae</taxon>
        <taxon>Oceanispirochaeta</taxon>
    </lineage>
</organism>
<dbReference type="OrthoDB" id="1648451at2"/>
<dbReference type="EMBL" id="CP036150">
    <property type="protein sequence ID" value="QEN09303.1"/>
    <property type="molecule type" value="Genomic_DNA"/>
</dbReference>
<dbReference type="AlphaFoldDB" id="A0A5C1QML3"/>
<protein>
    <recommendedName>
        <fullName evidence="4">phosphoglycolate phosphatase</fullName>
        <ecNumber evidence="4">3.1.3.18</ecNumber>
    </recommendedName>
</protein>
<evidence type="ECO:0000256" key="3">
    <source>
        <dbReference type="ARBA" id="ARBA00006171"/>
    </source>
</evidence>
<comment type="pathway">
    <text evidence="2">Organic acid metabolism; glycolate biosynthesis; glycolate from 2-phosphoglycolate: step 1/1.</text>
</comment>
<dbReference type="InterPro" id="IPR023198">
    <property type="entry name" value="PGP-like_dom2"/>
</dbReference>
<sequence>MKFKCLILDHDDTSVESTALIHYPAHQEVMKRLRPNHPTIQLEEWYLKNFTPGIMEYMTGELRFSEDEILEEYRIWREFTEERIPDFFPGYLEILEEFKEKGGIITVVSHSEEDLIRRDYRHAGAENLPEIVFGWNFDPTKRKPHPYPVMEILRQYNLEPSEALILDDLKPAVQMSRSSNVPIAAAGWGHNIPQIRSYMKQNCQYYLNTIQEFRSLVFS</sequence>
<evidence type="ECO:0000256" key="1">
    <source>
        <dbReference type="ARBA" id="ARBA00000830"/>
    </source>
</evidence>
<proteinExistence type="inferred from homology"/>
<keyword evidence="5" id="KW-0378">Hydrolase</keyword>
<keyword evidence="6" id="KW-1185">Reference proteome</keyword>
<dbReference type="InterPro" id="IPR036412">
    <property type="entry name" value="HAD-like_sf"/>
</dbReference>
<accession>A0A5C1QML3</accession>
<reference evidence="5 6" key="1">
    <citation type="submission" date="2019-02" db="EMBL/GenBank/DDBJ databases">
        <title>Complete Genome Sequence and Methylome Analysis of free living Spirochaetas.</title>
        <authorList>
            <person name="Fomenkov A."/>
            <person name="Dubinina G."/>
            <person name="Leshcheva N."/>
            <person name="Mikheeva N."/>
            <person name="Grabovich M."/>
            <person name="Vincze T."/>
            <person name="Roberts R.J."/>
        </authorList>
    </citation>
    <scope>NUCLEOTIDE SEQUENCE [LARGE SCALE GENOMIC DNA]</scope>
    <source>
        <strain evidence="5 6">K2</strain>
    </source>
</reference>
<dbReference type="SUPFAM" id="SSF56784">
    <property type="entry name" value="HAD-like"/>
    <property type="match status" value="1"/>
</dbReference>
<dbReference type="Proteomes" id="UP000324209">
    <property type="component" value="Chromosome"/>
</dbReference>
<evidence type="ECO:0000256" key="2">
    <source>
        <dbReference type="ARBA" id="ARBA00004818"/>
    </source>
</evidence>
<dbReference type="GO" id="GO:0006281">
    <property type="term" value="P:DNA repair"/>
    <property type="evidence" value="ECO:0007669"/>
    <property type="project" value="TreeGrafter"/>
</dbReference>
<dbReference type="InterPro" id="IPR050155">
    <property type="entry name" value="HAD-like_hydrolase_sf"/>
</dbReference>
<dbReference type="PANTHER" id="PTHR43434">
    <property type="entry name" value="PHOSPHOGLYCOLATE PHOSPHATASE"/>
    <property type="match status" value="1"/>
</dbReference>
<comment type="catalytic activity">
    <reaction evidence="1">
        <text>2-phosphoglycolate + H2O = glycolate + phosphate</text>
        <dbReference type="Rhea" id="RHEA:14369"/>
        <dbReference type="ChEBI" id="CHEBI:15377"/>
        <dbReference type="ChEBI" id="CHEBI:29805"/>
        <dbReference type="ChEBI" id="CHEBI:43474"/>
        <dbReference type="ChEBI" id="CHEBI:58033"/>
        <dbReference type="EC" id="3.1.3.18"/>
    </reaction>
</comment>
<dbReference type="PANTHER" id="PTHR43434:SF1">
    <property type="entry name" value="PHOSPHOGLYCOLATE PHOSPHATASE"/>
    <property type="match status" value="1"/>
</dbReference>
<dbReference type="Gene3D" id="3.40.50.1000">
    <property type="entry name" value="HAD superfamily/HAD-like"/>
    <property type="match status" value="1"/>
</dbReference>
<dbReference type="EC" id="3.1.3.18" evidence="4"/>
<evidence type="ECO:0000313" key="6">
    <source>
        <dbReference type="Proteomes" id="UP000324209"/>
    </source>
</evidence>
<gene>
    <name evidence="5" type="ORF">EXM22_15440</name>
</gene>
<dbReference type="KEGG" id="ock:EXM22_15440"/>
<dbReference type="GO" id="GO:0008967">
    <property type="term" value="F:phosphoglycolate phosphatase activity"/>
    <property type="evidence" value="ECO:0007669"/>
    <property type="project" value="UniProtKB-EC"/>
</dbReference>